<dbReference type="Gene3D" id="3.30.70.330">
    <property type="match status" value="1"/>
</dbReference>
<gene>
    <name evidence="6" type="ORF">SELMODRAFT_429950</name>
</gene>
<dbReference type="InterPro" id="IPR001841">
    <property type="entry name" value="Znf_RING"/>
</dbReference>
<reference evidence="6 7" key="1">
    <citation type="journal article" date="2011" name="Science">
        <title>The Selaginella genome identifies genetic changes associated with the evolution of vascular plants.</title>
        <authorList>
            <person name="Banks J.A."/>
            <person name="Nishiyama T."/>
            <person name="Hasebe M."/>
            <person name="Bowman J.L."/>
            <person name="Gribskov M."/>
            <person name="dePamphilis C."/>
            <person name="Albert V.A."/>
            <person name="Aono N."/>
            <person name="Aoyama T."/>
            <person name="Ambrose B.A."/>
            <person name="Ashton N.W."/>
            <person name="Axtell M.J."/>
            <person name="Barker E."/>
            <person name="Barker M.S."/>
            <person name="Bennetzen J.L."/>
            <person name="Bonawitz N.D."/>
            <person name="Chapple C."/>
            <person name="Cheng C."/>
            <person name="Correa L.G."/>
            <person name="Dacre M."/>
            <person name="DeBarry J."/>
            <person name="Dreyer I."/>
            <person name="Elias M."/>
            <person name="Engstrom E.M."/>
            <person name="Estelle M."/>
            <person name="Feng L."/>
            <person name="Finet C."/>
            <person name="Floyd S.K."/>
            <person name="Frommer W.B."/>
            <person name="Fujita T."/>
            <person name="Gramzow L."/>
            <person name="Gutensohn M."/>
            <person name="Harholt J."/>
            <person name="Hattori M."/>
            <person name="Heyl A."/>
            <person name="Hirai T."/>
            <person name="Hiwatashi Y."/>
            <person name="Ishikawa M."/>
            <person name="Iwata M."/>
            <person name="Karol K.G."/>
            <person name="Koehler B."/>
            <person name="Kolukisaoglu U."/>
            <person name="Kubo M."/>
            <person name="Kurata T."/>
            <person name="Lalonde S."/>
            <person name="Li K."/>
            <person name="Li Y."/>
            <person name="Litt A."/>
            <person name="Lyons E."/>
            <person name="Manning G."/>
            <person name="Maruyama T."/>
            <person name="Michael T.P."/>
            <person name="Mikami K."/>
            <person name="Miyazaki S."/>
            <person name="Morinaga S."/>
            <person name="Murata T."/>
            <person name="Mueller-Roeber B."/>
            <person name="Nelson D.R."/>
            <person name="Obara M."/>
            <person name="Oguri Y."/>
            <person name="Olmstead R.G."/>
            <person name="Onodera N."/>
            <person name="Petersen B.L."/>
            <person name="Pils B."/>
            <person name="Prigge M."/>
            <person name="Rensing S.A."/>
            <person name="Riano-Pachon D.M."/>
            <person name="Roberts A.W."/>
            <person name="Sato Y."/>
            <person name="Scheller H.V."/>
            <person name="Schulz B."/>
            <person name="Schulz C."/>
            <person name="Shakirov E.V."/>
            <person name="Shibagaki N."/>
            <person name="Shinohara N."/>
            <person name="Shippen D.E."/>
            <person name="Soerensen I."/>
            <person name="Sotooka R."/>
            <person name="Sugimoto N."/>
            <person name="Sugita M."/>
            <person name="Sumikawa N."/>
            <person name="Tanurdzic M."/>
            <person name="Theissen G."/>
            <person name="Ulvskov P."/>
            <person name="Wakazuki S."/>
            <person name="Weng J.K."/>
            <person name="Willats W.W."/>
            <person name="Wipf D."/>
            <person name="Wolf P.G."/>
            <person name="Yang L."/>
            <person name="Zimmer A.D."/>
            <person name="Zhu Q."/>
            <person name="Mitros T."/>
            <person name="Hellsten U."/>
            <person name="Loque D."/>
            <person name="Otillar R."/>
            <person name="Salamov A."/>
            <person name="Schmutz J."/>
            <person name="Shapiro H."/>
            <person name="Lindquist E."/>
            <person name="Lucas S."/>
            <person name="Rokhsar D."/>
            <person name="Grigoriev I.V."/>
        </authorList>
    </citation>
    <scope>NUCLEOTIDE SEQUENCE [LARGE SCALE GENOMIC DNA]</scope>
</reference>
<keyword evidence="1" id="KW-0863">Zinc-finger</keyword>
<evidence type="ECO:0000259" key="5">
    <source>
        <dbReference type="PROSITE" id="PS50102"/>
    </source>
</evidence>
<protein>
    <recommendedName>
        <fullName evidence="8">RING-type domain-containing protein</fullName>
    </recommendedName>
</protein>
<evidence type="ECO:0000259" key="4">
    <source>
        <dbReference type="PROSITE" id="PS50089"/>
    </source>
</evidence>
<dbReference type="eggNOG" id="KOG0504">
    <property type="taxonomic scope" value="Eukaryota"/>
</dbReference>
<dbReference type="GO" id="GO:0003729">
    <property type="term" value="F:mRNA binding"/>
    <property type="evidence" value="ECO:0000318"/>
    <property type="project" value="GO_Central"/>
</dbReference>
<dbReference type="AlphaFoldDB" id="D8T7V4"/>
<organism evidence="7">
    <name type="scientific">Selaginella moellendorffii</name>
    <name type="common">Spikemoss</name>
    <dbReference type="NCBI Taxonomy" id="88036"/>
    <lineage>
        <taxon>Eukaryota</taxon>
        <taxon>Viridiplantae</taxon>
        <taxon>Streptophyta</taxon>
        <taxon>Embryophyta</taxon>
        <taxon>Tracheophyta</taxon>
        <taxon>Lycopodiopsida</taxon>
        <taxon>Selaginellales</taxon>
        <taxon>Selaginellaceae</taxon>
        <taxon>Selaginella</taxon>
    </lineage>
</organism>
<name>D8T7V4_SELML</name>
<dbReference type="GO" id="GO:0005634">
    <property type="term" value="C:nucleus"/>
    <property type="evidence" value="ECO:0000318"/>
    <property type="project" value="GO_Central"/>
</dbReference>
<feature type="compositionally biased region" description="Pro residues" evidence="3">
    <location>
        <begin position="238"/>
        <end position="248"/>
    </location>
</feature>
<dbReference type="EMBL" id="GL377687">
    <property type="protein sequence ID" value="EFJ07266.1"/>
    <property type="molecule type" value="Genomic_DNA"/>
</dbReference>
<sequence>MKKVLVSGLPDFLDSEGLFCFFEQNFGPVLDAVVLPFHSADGQRGRFGVVTFKNKNAFLEAIRMKSGYIFGKKAMIDIVEARVSRDLLPPADENSKRQFGEDAPPASLMHSPSLPPWAQRFRDWLPGFLAEVSKRLAKGEAYPLCSLKGDFRATCGLEMDHASLGFEKLRDFIRAWPEICEPKLVPVGSGPATHIVLERVMPDTATEIQQREPTLGLGPQTRSESVLPATETVIQQPDPGPSQPPQAPPSDVVQGSLLSRNVLQDLYNENIPTLRRNVLQDLHNVENVPPPPPSTGTMRNVFDNVEHNTLPPSTGVLCNICKEEALWSGIPCRHLVLCDSCKKCLDKCGQTRGMFCPVCHDPVESMDMLRSAGKVPKMIREDDAPASLEGLEFEKLSAFIRAWPKSQLVPVGPGPANHSALDRVLPETAPKIHQPETPAPPAYMLRRQSA</sequence>
<dbReference type="InterPro" id="IPR012677">
    <property type="entry name" value="Nucleotide-bd_a/b_plait_sf"/>
</dbReference>
<evidence type="ECO:0000256" key="3">
    <source>
        <dbReference type="SAM" id="MobiDB-lite"/>
    </source>
</evidence>
<dbReference type="SMART" id="SM00360">
    <property type="entry name" value="RRM"/>
    <property type="match status" value="1"/>
</dbReference>
<evidence type="ECO:0000313" key="6">
    <source>
        <dbReference type="EMBL" id="EFJ07266.1"/>
    </source>
</evidence>
<dbReference type="SUPFAM" id="SSF54928">
    <property type="entry name" value="RNA-binding domain, RBD"/>
    <property type="match status" value="1"/>
</dbReference>
<keyword evidence="7" id="KW-1185">Reference proteome</keyword>
<proteinExistence type="predicted"/>
<dbReference type="PROSITE" id="PS50089">
    <property type="entry name" value="ZF_RING_2"/>
    <property type="match status" value="1"/>
</dbReference>
<dbReference type="Gramene" id="EFJ07266">
    <property type="protein sequence ID" value="EFJ07266"/>
    <property type="gene ID" value="SELMODRAFT_429950"/>
</dbReference>
<dbReference type="Pfam" id="PF00076">
    <property type="entry name" value="RRM_1"/>
    <property type="match status" value="1"/>
</dbReference>
<feature type="domain" description="RRM" evidence="5">
    <location>
        <begin position="2"/>
        <end position="81"/>
    </location>
</feature>
<keyword evidence="2" id="KW-0694">RNA-binding</keyword>
<evidence type="ECO:0008006" key="8">
    <source>
        <dbReference type="Google" id="ProtNLM"/>
    </source>
</evidence>
<evidence type="ECO:0000256" key="1">
    <source>
        <dbReference type="PROSITE-ProRule" id="PRU00175"/>
    </source>
</evidence>
<dbReference type="SUPFAM" id="SSF57850">
    <property type="entry name" value="RING/U-box"/>
    <property type="match status" value="1"/>
</dbReference>
<keyword evidence="1" id="KW-0862">Zinc</keyword>
<dbReference type="Proteomes" id="UP000001514">
    <property type="component" value="Unassembled WGS sequence"/>
</dbReference>
<dbReference type="KEGG" id="smo:SELMODRAFT_429950"/>
<dbReference type="InParanoid" id="D8T7V4"/>
<dbReference type="InterPro" id="IPR025605">
    <property type="entry name" value="OST-HTH/LOTUS_dom"/>
</dbReference>
<accession>D8T7V4</accession>
<feature type="region of interest" description="Disordered" evidence="3">
    <location>
        <begin position="428"/>
        <end position="450"/>
    </location>
</feature>
<dbReference type="InterPro" id="IPR000504">
    <property type="entry name" value="RRM_dom"/>
</dbReference>
<feature type="domain" description="RING-type" evidence="4">
    <location>
        <begin position="318"/>
        <end position="360"/>
    </location>
</feature>
<dbReference type="HOGENOM" id="CLU_049821_0_0_1"/>
<evidence type="ECO:0000256" key="2">
    <source>
        <dbReference type="PROSITE-ProRule" id="PRU00176"/>
    </source>
</evidence>
<keyword evidence="1" id="KW-0479">Metal-binding</keyword>
<dbReference type="STRING" id="88036.D8T7V4"/>
<dbReference type="InterPro" id="IPR035979">
    <property type="entry name" value="RBD_domain_sf"/>
</dbReference>
<evidence type="ECO:0000313" key="7">
    <source>
        <dbReference type="Proteomes" id="UP000001514"/>
    </source>
</evidence>
<feature type="region of interest" description="Disordered" evidence="3">
    <location>
        <begin position="233"/>
        <end position="252"/>
    </location>
</feature>
<dbReference type="Pfam" id="PF12872">
    <property type="entry name" value="OST-HTH"/>
    <property type="match status" value="1"/>
</dbReference>
<dbReference type="OrthoDB" id="673776at2759"/>
<dbReference type="GO" id="GO:0008270">
    <property type="term" value="F:zinc ion binding"/>
    <property type="evidence" value="ECO:0007669"/>
    <property type="project" value="UniProtKB-KW"/>
</dbReference>
<dbReference type="PROSITE" id="PS50102">
    <property type="entry name" value="RRM"/>
    <property type="match status" value="1"/>
</dbReference>